<sequence length="58" mass="6496">MNFIELTHTDGDKGLVNMDRVSEIRPALDGCVIEFTEDDIIAVKDTYGDIKKKLGVKK</sequence>
<gene>
    <name evidence="2" type="ORF">MM415A00252_0029</name>
    <name evidence="1" type="ORF">MM415B00400_0014</name>
</gene>
<dbReference type="AlphaFoldDB" id="A0A6M3J5M6"/>
<reference evidence="1" key="1">
    <citation type="submission" date="2020-03" db="EMBL/GenBank/DDBJ databases">
        <title>The deep terrestrial virosphere.</title>
        <authorList>
            <person name="Holmfeldt K."/>
            <person name="Nilsson E."/>
            <person name="Simone D."/>
            <person name="Lopez-Fernandez M."/>
            <person name="Wu X."/>
            <person name="de Brujin I."/>
            <person name="Lundin D."/>
            <person name="Andersson A."/>
            <person name="Bertilsson S."/>
            <person name="Dopson M."/>
        </authorList>
    </citation>
    <scope>NUCLEOTIDE SEQUENCE</scope>
    <source>
        <strain evidence="2">MM415A00252</strain>
        <strain evidence="1">MM415B00400</strain>
    </source>
</reference>
<protein>
    <submittedName>
        <fullName evidence="1">Uncharacterized protein</fullName>
    </submittedName>
</protein>
<accession>A0A6M3J5M6</accession>
<organism evidence="1">
    <name type="scientific">viral metagenome</name>
    <dbReference type="NCBI Taxonomy" id="1070528"/>
    <lineage>
        <taxon>unclassified sequences</taxon>
        <taxon>metagenomes</taxon>
        <taxon>organismal metagenomes</taxon>
    </lineage>
</organism>
<dbReference type="EMBL" id="MT141537">
    <property type="protein sequence ID" value="QJA65359.1"/>
    <property type="molecule type" value="Genomic_DNA"/>
</dbReference>
<proteinExistence type="predicted"/>
<evidence type="ECO:0000313" key="2">
    <source>
        <dbReference type="EMBL" id="QJA83808.1"/>
    </source>
</evidence>
<evidence type="ECO:0000313" key="1">
    <source>
        <dbReference type="EMBL" id="QJA65359.1"/>
    </source>
</evidence>
<name>A0A6M3J5M6_9ZZZZ</name>
<dbReference type="EMBL" id="MT142518">
    <property type="protein sequence ID" value="QJA83808.1"/>
    <property type="molecule type" value="Genomic_DNA"/>
</dbReference>